<comment type="caution">
    <text evidence="4">The sequence shown here is derived from an EMBL/GenBank/DDBJ whole genome shotgun (WGS) entry which is preliminary data.</text>
</comment>
<name>W4LTI9_9BACT</name>
<evidence type="ECO:0000313" key="5">
    <source>
        <dbReference type="Proteomes" id="UP000019140"/>
    </source>
</evidence>
<dbReference type="InterPro" id="IPR041664">
    <property type="entry name" value="AAA_16"/>
</dbReference>
<organism evidence="4 5">
    <name type="scientific">Candidatus Entotheonella gemina</name>
    <dbReference type="NCBI Taxonomy" id="1429439"/>
    <lineage>
        <taxon>Bacteria</taxon>
        <taxon>Pseudomonadati</taxon>
        <taxon>Nitrospinota/Tectimicrobiota group</taxon>
        <taxon>Candidatus Tectimicrobiota</taxon>
        <taxon>Candidatus Entotheonellia</taxon>
        <taxon>Candidatus Entotheonellales</taxon>
        <taxon>Candidatus Entotheonellaceae</taxon>
        <taxon>Candidatus Entotheonella</taxon>
    </lineage>
</organism>
<dbReference type="Proteomes" id="UP000019140">
    <property type="component" value="Unassembled WGS sequence"/>
</dbReference>
<dbReference type="GO" id="GO:0005737">
    <property type="term" value="C:cytoplasm"/>
    <property type="evidence" value="ECO:0007669"/>
    <property type="project" value="TreeGrafter"/>
</dbReference>
<dbReference type="Pfam" id="PF13191">
    <property type="entry name" value="AAA_16"/>
    <property type="match status" value="1"/>
</dbReference>
<evidence type="ECO:0000256" key="2">
    <source>
        <dbReference type="ARBA" id="ARBA00022840"/>
    </source>
</evidence>
<dbReference type="GO" id="GO:0005524">
    <property type="term" value="F:ATP binding"/>
    <property type="evidence" value="ECO:0007669"/>
    <property type="project" value="UniProtKB-KW"/>
</dbReference>
<proteinExistence type="predicted"/>
<dbReference type="InterPro" id="IPR027417">
    <property type="entry name" value="P-loop_NTPase"/>
</dbReference>
<evidence type="ECO:0000313" key="4">
    <source>
        <dbReference type="EMBL" id="ETX01354.1"/>
    </source>
</evidence>
<keyword evidence="5" id="KW-1185">Reference proteome</keyword>
<dbReference type="EMBL" id="AZHX01001629">
    <property type="protein sequence ID" value="ETX01354.1"/>
    <property type="molecule type" value="Genomic_DNA"/>
</dbReference>
<dbReference type="PANTHER" id="PTHR16305:SF28">
    <property type="entry name" value="GUANYLATE CYCLASE DOMAIN-CONTAINING PROTEIN"/>
    <property type="match status" value="1"/>
</dbReference>
<gene>
    <name evidence="4" type="ORF">ETSY2_37385</name>
</gene>
<sequence length="212" mass="23852">MLSGEAGIGKSRLVQGLKDHVAEGLHTRLECRSSPYYQNTVLYPIIDLSERGAGFHRDDSPQVKLDKLEHTLSQYQRPLEETVPLFAAFLSLPVPENRYPALNLSPQQQRKQTLETTVALLLERAERQPLLFIVEDLHWTDPTTVELLGLLIDQAPTASILILLTCRPTFQPNFTHKTLHYLCGSPRTSVRTPTTCLLPFMSGSPRALIQQT</sequence>
<evidence type="ECO:0000256" key="1">
    <source>
        <dbReference type="ARBA" id="ARBA00022741"/>
    </source>
</evidence>
<dbReference type="SUPFAM" id="SSF52540">
    <property type="entry name" value="P-loop containing nucleoside triphosphate hydrolases"/>
    <property type="match status" value="1"/>
</dbReference>
<accession>W4LTI9</accession>
<reference evidence="4 5" key="1">
    <citation type="journal article" date="2014" name="Nature">
        <title>An environmental bacterial taxon with a large and distinct metabolic repertoire.</title>
        <authorList>
            <person name="Wilson M.C."/>
            <person name="Mori T."/>
            <person name="Ruckert C."/>
            <person name="Uria A.R."/>
            <person name="Helf M.J."/>
            <person name="Takada K."/>
            <person name="Gernert C."/>
            <person name="Steffens U.A."/>
            <person name="Heycke N."/>
            <person name="Schmitt S."/>
            <person name="Rinke C."/>
            <person name="Helfrich E.J."/>
            <person name="Brachmann A.O."/>
            <person name="Gurgui C."/>
            <person name="Wakimoto T."/>
            <person name="Kracht M."/>
            <person name="Crusemann M."/>
            <person name="Hentschel U."/>
            <person name="Abe I."/>
            <person name="Matsunaga S."/>
            <person name="Kalinowski J."/>
            <person name="Takeyama H."/>
            <person name="Piel J."/>
        </authorList>
    </citation>
    <scope>NUCLEOTIDE SEQUENCE [LARGE SCALE GENOMIC DNA]</scope>
    <source>
        <strain evidence="5">TSY2</strain>
    </source>
</reference>
<keyword evidence="2" id="KW-0067">ATP-binding</keyword>
<dbReference type="AlphaFoldDB" id="W4LTI9"/>
<dbReference type="PANTHER" id="PTHR16305">
    <property type="entry name" value="TESTICULAR SOLUBLE ADENYLYL CYCLASE"/>
    <property type="match status" value="1"/>
</dbReference>
<dbReference type="GO" id="GO:0004016">
    <property type="term" value="F:adenylate cyclase activity"/>
    <property type="evidence" value="ECO:0007669"/>
    <property type="project" value="TreeGrafter"/>
</dbReference>
<protein>
    <recommendedName>
        <fullName evidence="3">Orc1-like AAA ATPase domain-containing protein</fullName>
    </recommendedName>
</protein>
<feature type="domain" description="Orc1-like AAA ATPase" evidence="3">
    <location>
        <begin position="1"/>
        <end position="162"/>
    </location>
</feature>
<evidence type="ECO:0000259" key="3">
    <source>
        <dbReference type="Pfam" id="PF13191"/>
    </source>
</evidence>
<keyword evidence="1" id="KW-0547">Nucleotide-binding</keyword>
<dbReference type="HOGENOM" id="CLU_1297900_0_0_7"/>